<dbReference type="STRING" id="1618392.UW41_C0004G0028"/>
<evidence type="ECO:0000313" key="1">
    <source>
        <dbReference type="EMBL" id="KKT49607.1"/>
    </source>
</evidence>
<name>A0A0G1K0G4_9BACT</name>
<organism evidence="1 2">
    <name type="scientific">Candidatus Collierbacteria bacterium GW2011_GWC2_44_18</name>
    <dbReference type="NCBI Taxonomy" id="1618392"/>
    <lineage>
        <taxon>Bacteria</taxon>
        <taxon>Candidatus Collieribacteriota</taxon>
    </lineage>
</organism>
<reference evidence="1 2" key="1">
    <citation type="journal article" date="2015" name="Nature">
        <title>rRNA introns, odd ribosomes, and small enigmatic genomes across a large radiation of phyla.</title>
        <authorList>
            <person name="Brown C.T."/>
            <person name="Hug L.A."/>
            <person name="Thomas B.C."/>
            <person name="Sharon I."/>
            <person name="Castelle C.J."/>
            <person name="Singh A."/>
            <person name="Wilkins M.J."/>
            <person name="Williams K.H."/>
            <person name="Banfield J.F."/>
        </authorList>
    </citation>
    <scope>NUCLEOTIDE SEQUENCE [LARGE SCALE GENOMIC DNA]</scope>
</reference>
<gene>
    <name evidence="1" type="ORF">UW41_C0004G0028</name>
</gene>
<comment type="caution">
    <text evidence="1">The sequence shown here is derived from an EMBL/GenBank/DDBJ whole genome shotgun (WGS) entry which is preliminary data.</text>
</comment>
<dbReference type="Gene3D" id="3.40.50.1240">
    <property type="entry name" value="Phosphoglycerate mutase-like"/>
    <property type="match status" value="1"/>
</dbReference>
<dbReference type="InterPro" id="IPR013078">
    <property type="entry name" value="His_Pase_superF_clade-1"/>
</dbReference>
<proteinExistence type="predicted"/>
<dbReference type="EMBL" id="LCIE01000004">
    <property type="protein sequence ID" value="KKT49607.1"/>
    <property type="molecule type" value="Genomic_DNA"/>
</dbReference>
<dbReference type="CDD" id="cd07067">
    <property type="entry name" value="HP_PGM_like"/>
    <property type="match status" value="1"/>
</dbReference>
<dbReference type="SUPFAM" id="SSF53254">
    <property type="entry name" value="Phosphoglycerate mutase-like"/>
    <property type="match status" value="1"/>
</dbReference>
<dbReference type="PANTHER" id="PTHR48100">
    <property type="entry name" value="BROAD-SPECIFICITY PHOSPHATASE YOR283W-RELATED"/>
    <property type="match status" value="1"/>
</dbReference>
<protein>
    <submittedName>
        <fullName evidence="1">Phosphoglycerate mutase family protein</fullName>
    </submittedName>
</protein>
<dbReference type="Proteomes" id="UP000034172">
    <property type="component" value="Unassembled WGS sequence"/>
</dbReference>
<sequence length="210" mass="23913">MTKEAEWFLFRHGLGSASSRRQRLETQLGPQGRWQAYQGAQHKLSGHGIDRIFTSPLARAEETAGIIGEILGISPIIKQDLREMERPANIYGARHLSQHNLAYKEAWKAAFAKGDLDWKHEGQGESLRELIIRVDRLDRQMSNAYPGEKIVFVGHAIHLALFGAHKTLGKNTTPETIVELARDRFLKHGGLAHLRFEEGRWNLIHFDRSH</sequence>
<dbReference type="Pfam" id="PF00300">
    <property type="entry name" value="His_Phos_1"/>
    <property type="match status" value="1"/>
</dbReference>
<dbReference type="InterPro" id="IPR050275">
    <property type="entry name" value="PGM_Phosphatase"/>
</dbReference>
<evidence type="ECO:0000313" key="2">
    <source>
        <dbReference type="Proteomes" id="UP000034172"/>
    </source>
</evidence>
<dbReference type="InterPro" id="IPR029033">
    <property type="entry name" value="His_PPase_superfam"/>
</dbReference>
<accession>A0A0G1K0G4</accession>
<dbReference type="AlphaFoldDB" id="A0A0G1K0G4"/>
<dbReference type="GO" id="GO:0016791">
    <property type="term" value="F:phosphatase activity"/>
    <property type="evidence" value="ECO:0007669"/>
    <property type="project" value="TreeGrafter"/>
</dbReference>